<dbReference type="AlphaFoldDB" id="A0AA39DQ02"/>
<dbReference type="Proteomes" id="UP001168098">
    <property type="component" value="Unassembled WGS sequence"/>
</dbReference>
<protein>
    <recommendedName>
        <fullName evidence="4">Secreted protein</fullName>
    </recommendedName>
</protein>
<gene>
    <name evidence="2" type="ORF">PVL29_013622</name>
</gene>
<evidence type="ECO:0000313" key="3">
    <source>
        <dbReference type="Proteomes" id="UP001168098"/>
    </source>
</evidence>
<comment type="caution">
    <text evidence="2">The sequence shown here is derived from an EMBL/GenBank/DDBJ whole genome shotgun (WGS) entry which is preliminary data.</text>
</comment>
<evidence type="ECO:0000256" key="1">
    <source>
        <dbReference type="SAM" id="SignalP"/>
    </source>
</evidence>
<reference evidence="2 3" key="1">
    <citation type="journal article" date="2023" name="BMC Biotechnol.">
        <title>Vitis rotundifolia cv Carlos genome sequencing.</title>
        <authorList>
            <person name="Huff M."/>
            <person name="Hulse-Kemp A."/>
            <person name="Scheffler B."/>
            <person name="Youngblood R."/>
            <person name="Simpson S."/>
            <person name="Babiker E."/>
            <person name="Staton M."/>
        </authorList>
    </citation>
    <scope>NUCLEOTIDE SEQUENCE [LARGE SCALE GENOMIC DNA]</scope>
    <source>
        <tissue evidence="2">Leaf</tissue>
    </source>
</reference>
<feature type="signal peptide" evidence="1">
    <location>
        <begin position="1"/>
        <end position="23"/>
    </location>
</feature>
<organism evidence="2 3">
    <name type="scientific">Vitis rotundifolia</name>
    <name type="common">Muscadine grape</name>
    <dbReference type="NCBI Taxonomy" id="103349"/>
    <lineage>
        <taxon>Eukaryota</taxon>
        <taxon>Viridiplantae</taxon>
        <taxon>Streptophyta</taxon>
        <taxon>Embryophyta</taxon>
        <taxon>Tracheophyta</taxon>
        <taxon>Spermatophyta</taxon>
        <taxon>Magnoliopsida</taxon>
        <taxon>eudicotyledons</taxon>
        <taxon>Gunneridae</taxon>
        <taxon>Pentapetalae</taxon>
        <taxon>rosids</taxon>
        <taxon>Vitales</taxon>
        <taxon>Vitaceae</taxon>
        <taxon>Viteae</taxon>
        <taxon>Vitis</taxon>
    </lineage>
</organism>
<evidence type="ECO:0000313" key="2">
    <source>
        <dbReference type="EMBL" id="KAJ9691495.1"/>
    </source>
</evidence>
<feature type="chain" id="PRO_5041428691" description="Secreted protein" evidence="1">
    <location>
        <begin position="24"/>
        <end position="96"/>
    </location>
</feature>
<keyword evidence="3" id="KW-1185">Reference proteome</keyword>
<sequence length="96" mass="9952">MTRWLQLARRWLILAAATRLVAGAVRAGCRLVAGAVCAGGAAGWVRLQAGGAAGRRRSWWRCGGAPAAAAMADCKHARGGESPSWKEKKLGLGLGL</sequence>
<keyword evidence="1" id="KW-0732">Signal</keyword>
<name>A0AA39DQ02_VITRO</name>
<proteinExistence type="predicted"/>
<evidence type="ECO:0008006" key="4">
    <source>
        <dbReference type="Google" id="ProtNLM"/>
    </source>
</evidence>
<dbReference type="EMBL" id="JARBHA010000010">
    <property type="protein sequence ID" value="KAJ9691495.1"/>
    <property type="molecule type" value="Genomic_DNA"/>
</dbReference>
<accession>A0AA39DQ02</accession>